<comment type="caution">
    <text evidence="2">The sequence shown here is derived from an EMBL/GenBank/DDBJ whole genome shotgun (WGS) entry which is preliminary data.</text>
</comment>
<keyword evidence="3" id="KW-1185">Reference proteome</keyword>
<feature type="compositionally biased region" description="Low complexity" evidence="1">
    <location>
        <begin position="129"/>
        <end position="142"/>
    </location>
</feature>
<accession>A0A811ZXC6</accession>
<dbReference type="EMBL" id="CAJHUB010000784">
    <property type="protein sequence ID" value="CAD7693641.1"/>
    <property type="molecule type" value="Genomic_DNA"/>
</dbReference>
<protein>
    <submittedName>
        <fullName evidence="2">(raccoon dog) hypothetical protein</fullName>
    </submittedName>
</protein>
<evidence type="ECO:0000313" key="3">
    <source>
        <dbReference type="Proteomes" id="UP000645828"/>
    </source>
</evidence>
<sequence length="284" mass="28936">MPPGLQGAETNPPPKAEEKLKTVGDEWSVRAGQAREGGEAASRSPRTPPQGHLGRLPEPEPGSRGAGPRKSRARPCCAAAPLRGPGALPGSQAPPGAGPAGDPRAPGAAAAGPERTGRRDRARPGGGRTAPPERAPPRSSAQPPRPALSESLSPPARPRREAGGTRGPAPGEQYLQGRGQSAAPPAPAAASASSRAPQAPPPRGRDFRGTRLFVGGAVRSPRPPVGGVTRRSAPTPGCGCSESPPTPANAVITCTTEASRGGVDEFIDPFIQSFLPFYHFFPSP</sequence>
<reference evidence="2" key="1">
    <citation type="submission" date="2020-12" db="EMBL/GenBank/DDBJ databases">
        <authorList>
            <consortium name="Molecular Ecology Group"/>
        </authorList>
    </citation>
    <scope>NUCLEOTIDE SEQUENCE</scope>
    <source>
        <strain evidence="2">TBG_1078</strain>
    </source>
</reference>
<feature type="compositionally biased region" description="Low complexity" evidence="1">
    <location>
        <begin position="74"/>
        <end position="114"/>
    </location>
</feature>
<gene>
    <name evidence="2" type="ORF">NYPRO_LOCUS26433</name>
</gene>
<name>A0A811ZXC6_NYCPR</name>
<feature type="region of interest" description="Disordered" evidence="1">
    <location>
        <begin position="1"/>
        <end position="248"/>
    </location>
</feature>
<feature type="compositionally biased region" description="Basic and acidic residues" evidence="1">
    <location>
        <begin position="15"/>
        <end position="28"/>
    </location>
</feature>
<dbReference type="AlphaFoldDB" id="A0A811ZXC6"/>
<proteinExistence type="predicted"/>
<dbReference type="Proteomes" id="UP000645828">
    <property type="component" value="Unassembled WGS sequence"/>
</dbReference>
<feature type="compositionally biased region" description="Low complexity" evidence="1">
    <location>
        <begin position="176"/>
        <end position="197"/>
    </location>
</feature>
<evidence type="ECO:0000313" key="2">
    <source>
        <dbReference type="EMBL" id="CAD7693641.1"/>
    </source>
</evidence>
<evidence type="ECO:0000256" key="1">
    <source>
        <dbReference type="SAM" id="MobiDB-lite"/>
    </source>
</evidence>
<organism evidence="2 3">
    <name type="scientific">Nyctereutes procyonoides</name>
    <name type="common">Raccoon dog</name>
    <name type="synonym">Canis procyonoides</name>
    <dbReference type="NCBI Taxonomy" id="34880"/>
    <lineage>
        <taxon>Eukaryota</taxon>
        <taxon>Metazoa</taxon>
        <taxon>Chordata</taxon>
        <taxon>Craniata</taxon>
        <taxon>Vertebrata</taxon>
        <taxon>Euteleostomi</taxon>
        <taxon>Mammalia</taxon>
        <taxon>Eutheria</taxon>
        <taxon>Laurasiatheria</taxon>
        <taxon>Carnivora</taxon>
        <taxon>Caniformia</taxon>
        <taxon>Canidae</taxon>
        <taxon>Nyctereutes</taxon>
    </lineage>
</organism>